<gene>
    <name evidence="4" type="ORF">A3G51_02310</name>
</gene>
<organism evidence="4 5">
    <name type="scientific">Candidatus Yanofskybacteria bacterium RIFCSPLOWO2_12_FULL_43_11b</name>
    <dbReference type="NCBI Taxonomy" id="1802710"/>
    <lineage>
        <taxon>Bacteria</taxon>
        <taxon>Candidatus Yanofskyibacteriota</taxon>
    </lineage>
</organism>
<feature type="transmembrane region" description="Helical" evidence="2">
    <location>
        <begin position="26"/>
        <end position="43"/>
    </location>
</feature>
<evidence type="ECO:0000256" key="2">
    <source>
        <dbReference type="SAM" id="Phobius"/>
    </source>
</evidence>
<protein>
    <recommendedName>
        <fullName evidence="3">Cell envelope-related transcriptional attenuator domain-containing protein</fullName>
    </recommendedName>
</protein>
<dbReference type="Proteomes" id="UP000177745">
    <property type="component" value="Unassembled WGS sequence"/>
</dbReference>
<evidence type="ECO:0000313" key="4">
    <source>
        <dbReference type="EMBL" id="OGN33255.1"/>
    </source>
</evidence>
<reference evidence="4 5" key="1">
    <citation type="journal article" date="2016" name="Nat. Commun.">
        <title>Thousands of microbial genomes shed light on interconnected biogeochemical processes in an aquifer system.</title>
        <authorList>
            <person name="Anantharaman K."/>
            <person name="Brown C.T."/>
            <person name="Hug L.A."/>
            <person name="Sharon I."/>
            <person name="Castelle C.J."/>
            <person name="Probst A.J."/>
            <person name="Thomas B.C."/>
            <person name="Singh A."/>
            <person name="Wilkins M.J."/>
            <person name="Karaoz U."/>
            <person name="Brodie E.L."/>
            <person name="Williams K.H."/>
            <person name="Hubbard S.S."/>
            <person name="Banfield J.F."/>
        </authorList>
    </citation>
    <scope>NUCLEOTIDE SEQUENCE [LARGE SCALE GENOMIC DNA]</scope>
</reference>
<dbReference type="PANTHER" id="PTHR33392">
    <property type="entry name" value="POLYISOPRENYL-TEICHOIC ACID--PEPTIDOGLYCAN TEICHOIC ACID TRANSFERASE TAGU"/>
    <property type="match status" value="1"/>
</dbReference>
<dbReference type="PANTHER" id="PTHR33392:SF6">
    <property type="entry name" value="POLYISOPRENYL-TEICHOIC ACID--PEPTIDOGLYCAN TEICHOIC ACID TRANSFERASE TAGU"/>
    <property type="match status" value="1"/>
</dbReference>
<sequence length="348" mass="39708">MVYLNNQHNFIQPDFNERPRFNKKRLGVIVLILSLVVIGYFLGSRSKTIEVKNGTTPFWQKVASIFSFASEPVDPDYIMPAEEPDRFDVLVLGLRGEDDPDAKDGGALLTDTIMILSFDKITKKTSLTSIPRDLYVKIDKNKKDKINTAYEYGYYRKNGGVSYAKELVSKITGVYIDKVAVLNFSSFEKIIDQIGGIDIVLAQPFEEKKQWGFEFSLPAGTNHLNGKNALYYARSRFSSNDFDRSRRQQEVIFALKDKLTNLNFWSDPVKTISILNSIRSNIKTDVNIWDTKELLDLAKEAGSSGKIKKYVITTENLLYESRANESYILLPKGDNFTQIKQLFQDNLK</sequence>
<accession>A0A1F8H6P9</accession>
<dbReference type="NCBIfam" id="TIGR00350">
    <property type="entry name" value="lytR_cpsA_psr"/>
    <property type="match status" value="1"/>
</dbReference>
<evidence type="ECO:0000256" key="1">
    <source>
        <dbReference type="ARBA" id="ARBA00006068"/>
    </source>
</evidence>
<keyword evidence="2" id="KW-0472">Membrane</keyword>
<name>A0A1F8H6P9_9BACT</name>
<feature type="domain" description="Cell envelope-related transcriptional attenuator" evidence="3">
    <location>
        <begin position="110"/>
        <end position="259"/>
    </location>
</feature>
<evidence type="ECO:0000259" key="3">
    <source>
        <dbReference type="Pfam" id="PF03816"/>
    </source>
</evidence>
<keyword evidence="2" id="KW-1133">Transmembrane helix</keyword>
<dbReference type="InterPro" id="IPR050922">
    <property type="entry name" value="LytR/CpsA/Psr_CW_biosynth"/>
</dbReference>
<comment type="similarity">
    <text evidence="1">Belongs to the LytR/CpsA/Psr (LCP) family.</text>
</comment>
<dbReference type="Pfam" id="PF03816">
    <property type="entry name" value="LytR_cpsA_psr"/>
    <property type="match status" value="1"/>
</dbReference>
<proteinExistence type="inferred from homology"/>
<dbReference type="EMBL" id="MGKY01000022">
    <property type="protein sequence ID" value="OGN33255.1"/>
    <property type="molecule type" value="Genomic_DNA"/>
</dbReference>
<dbReference type="Gene3D" id="3.40.630.190">
    <property type="entry name" value="LCP protein"/>
    <property type="match status" value="1"/>
</dbReference>
<evidence type="ECO:0000313" key="5">
    <source>
        <dbReference type="Proteomes" id="UP000177745"/>
    </source>
</evidence>
<comment type="caution">
    <text evidence="4">The sequence shown here is derived from an EMBL/GenBank/DDBJ whole genome shotgun (WGS) entry which is preliminary data.</text>
</comment>
<dbReference type="AlphaFoldDB" id="A0A1F8H6P9"/>
<keyword evidence="2" id="KW-0812">Transmembrane</keyword>
<dbReference type="InterPro" id="IPR004474">
    <property type="entry name" value="LytR_CpsA_psr"/>
</dbReference>